<gene>
    <name evidence="1" type="ORF">DACRYDRAFT_104619</name>
</gene>
<accession>M5G7M9</accession>
<reference evidence="1 2" key="1">
    <citation type="journal article" date="2012" name="Science">
        <title>The Paleozoic origin of enzymatic lignin decomposition reconstructed from 31 fungal genomes.</title>
        <authorList>
            <person name="Floudas D."/>
            <person name="Binder M."/>
            <person name="Riley R."/>
            <person name="Barry K."/>
            <person name="Blanchette R.A."/>
            <person name="Henrissat B."/>
            <person name="Martinez A.T."/>
            <person name="Otillar R."/>
            <person name="Spatafora J.W."/>
            <person name="Yadav J.S."/>
            <person name="Aerts A."/>
            <person name="Benoit I."/>
            <person name="Boyd A."/>
            <person name="Carlson A."/>
            <person name="Copeland A."/>
            <person name="Coutinho P.M."/>
            <person name="de Vries R.P."/>
            <person name="Ferreira P."/>
            <person name="Findley K."/>
            <person name="Foster B."/>
            <person name="Gaskell J."/>
            <person name="Glotzer D."/>
            <person name="Gorecki P."/>
            <person name="Heitman J."/>
            <person name="Hesse C."/>
            <person name="Hori C."/>
            <person name="Igarashi K."/>
            <person name="Jurgens J.A."/>
            <person name="Kallen N."/>
            <person name="Kersten P."/>
            <person name="Kohler A."/>
            <person name="Kuees U."/>
            <person name="Kumar T.K.A."/>
            <person name="Kuo A."/>
            <person name="LaButti K."/>
            <person name="Larrondo L.F."/>
            <person name="Lindquist E."/>
            <person name="Ling A."/>
            <person name="Lombard V."/>
            <person name="Lucas S."/>
            <person name="Lundell T."/>
            <person name="Martin R."/>
            <person name="McLaughlin D.J."/>
            <person name="Morgenstern I."/>
            <person name="Morin E."/>
            <person name="Murat C."/>
            <person name="Nagy L.G."/>
            <person name="Nolan M."/>
            <person name="Ohm R.A."/>
            <person name="Patyshakuliyeva A."/>
            <person name="Rokas A."/>
            <person name="Ruiz-Duenas F.J."/>
            <person name="Sabat G."/>
            <person name="Salamov A."/>
            <person name="Samejima M."/>
            <person name="Schmutz J."/>
            <person name="Slot J.C."/>
            <person name="St John F."/>
            <person name="Stenlid J."/>
            <person name="Sun H."/>
            <person name="Sun S."/>
            <person name="Syed K."/>
            <person name="Tsang A."/>
            <person name="Wiebenga A."/>
            <person name="Young D."/>
            <person name="Pisabarro A."/>
            <person name="Eastwood D.C."/>
            <person name="Martin F."/>
            <person name="Cullen D."/>
            <person name="Grigoriev I.V."/>
            <person name="Hibbett D.S."/>
        </authorList>
    </citation>
    <scope>NUCLEOTIDE SEQUENCE [LARGE SCALE GENOMIC DNA]</scope>
    <source>
        <strain evidence="1 2">DJM-731 SS1</strain>
    </source>
</reference>
<dbReference type="Proteomes" id="UP000030653">
    <property type="component" value="Unassembled WGS sequence"/>
</dbReference>
<protein>
    <submittedName>
        <fullName evidence="1">Uncharacterized protein</fullName>
    </submittedName>
</protein>
<proteinExistence type="predicted"/>
<dbReference type="AlphaFoldDB" id="M5G7M9"/>
<evidence type="ECO:0000313" key="2">
    <source>
        <dbReference type="Proteomes" id="UP000030653"/>
    </source>
</evidence>
<dbReference type="GeneID" id="63683020"/>
<name>M5G7M9_DACPD</name>
<organism evidence="1 2">
    <name type="scientific">Dacryopinax primogenitus (strain DJM 731)</name>
    <name type="common">Brown rot fungus</name>
    <dbReference type="NCBI Taxonomy" id="1858805"/>
    <lineage>
        <taxon>Eukaryota</taxon>
        <taxon>Fungi</taxon>
        <taxon>Dikarya</taxon>
        <taxon>Basidiomycota</taxon>
        <taxon>Agaricomycotina</taxon>
        <taxon>Dacrymycetes</taxon>
        <taxon>Dacrymycetales</taxon>
        <taxon>Dacrymycetaceae</taxon>
        <taxon>Dacryopinax</taxon>
    </lineage>
</organism>
<keyword evidence="2" id="KW-1185">Reference proteome</keyword>
<dbReference type="HOGENOM" id="CLU_2621975_0_0_1"/>
<evidence type="ECO:0000313" key="1">
    <source>
        <dbReference type="EMBL" id="EJU04744.1"/>
    </source>
</evidence>
<sequence length="78" mass="8877">MAATSDALEKTIEENSAIQGLKITASWVLVERGEYKKKITDVMSVIPKDRKEWGAWVKQVEKVSKMRADMTKLLLEKP</sequence>
<dbReference type="EMBL" id="JH795857">
    <property type="protein sequence ID" value="EJU04744.1"/>
    <property type="molecule type" value="Genomic_DNA"/>
</dbReference>
<dbReference type="RefSeq" id="XP_040631638.1">
    <property type="nucleotide sequence ID" value="XM_040767958.1"/>
</dbReference>